<accession>A0A8B8R3U3</accession>
<dbReference type="RefSeq" id="XP_030553283.1">
    <property type="nucleotide sequence ID" value="XM_030697423.1"/>
</dbReference>
<dbReference type="PANTHER" id="PTHR23130:SF171">
    <property type="entry name" value="OS01G0895300 PROTEIN"/>
    <property type="match status" value="1"/>
</dbReference>
<evidence type="ECO:0000256" key="2">
    <source>
        <dbReference type="ARBA" id="ARBA00022448"/>
    </source>
</evidence>
<evidence type="ECO:0000259" key="12">
    <source>
        <dbReference type="PROSITE" id="PS50939"/>
    </source>
</evidence>
<dbReference type="CDD" id="cd08760">
    <property type="entry name" value="Cyt_b561_FRRS1_like"/>
    <property type="match status" value="1"/>
</dbReference>
<dbReference type="KEGG" id="rarg:115757258"/>
<evidence type="ECO:0000256" key="4">
    <source>
        <dbReference type="ARBA" id="ARBA00022729"/>
    </source>
</evidence>
<evidence type="ECO:0000256" key="7">
    <source>
        <dbReference type="ARBA" id="ARBA00023136"/>
    </source>
</evidence>
<dbReference type="CDD" id="cd09631">
    <property type="entry name" value="DOMON_DOH"/>
    <property type="match status" value="1"/>
</dbReference>
<keyword evidence="6 9" id="KW-1133">Transmembrane helix</keyword>
<feature type="transmembrane region" description="Helical" evidence="9">
    <location>
        <begin position="278"/>
        <end position="298"/>
    </location>
</feature>
<feature type="transmembrane region" description="Helical" evidence="9">
    <location>
        <begin position="342"/>
        <end position="362"/>
    </location>
</feature>
<feature type="transmembrane region" description="Helical" evidence="9">
    <location>
        <begin position="319"/>
        <end position="336"/>
    </location>
</feature>
<dbReference type="OrthoDB" id="19261at2759"/>
<dbReference type="PROSITE" id="PS50939">
    <property type="entry name" value="CYTOCHROME_B561"/>
    <property type="match status" value="1"/>
</dbReference>
<feature type="binding site" description="axial binding residue" evidence="8">
    <location>
        <position position="314"/>
    </location>
    <ligand>
        <name>heme b</name>
        <dbReference type="ChEBI" id="CHEBI:60344"/>
        <label>1</label>
    </ligand>
    <ligandPart>
        <name>Fe</name>
        <dbReference type="ChEBI" id="CHEBI:18248"/>
    </ligandPart>
</feature>
<organism evidence="13 14">
    <name type="scientific">Rhodamnia argentea</name>
    <dbReference type="NCBI Taxonomy" id="178133"/>
    <lineage>
        <taxon>Eukaryota</taxon>
        <taxon>Viridiplantae</taxon>
        <taxon>Streptophyta</taxon>
        <taxon>Embryophyta</taxon>
        <taxon>Tracheophyta</taxon>
        <taxon>Spermatophyta</taxon>
        <taxon>Magnoliopsida</taxon>
        <taxon>eudicotyledons</taxon>
        <taxon>Gunneridae</taxon>
        <taxon>Pentapetalae</taxon>
        <taxon>rosids</taxon>
        <taxon>malvids</taxon>
        <taxon>Myrtales</taxon>
        <taxon>Myrtaceae</taxon>
        <taxon>Myrtoideae</taxon>
        <taxon>Myrteae</taxon>
        <taxon>Australasian group</taxon>
        <taxon>Rhodamnia</taxon>
    </lineage>
</organism>
<feature type="binding site" description="axial binding residue" evidence="8">
    <location>
        <position position="278"/>
    </location>
    <ligand>
        <name>heme b</name>
        <dbReference type="ChEBI" id="CHEBI:60344"/>
        <label>1</label>
    </ligand>
    <ligandPart>
        <name>Fe</name>
        <dbReference type="ChEBI" id="CHEBI:18248"/>
    </ligandPart>
</feature>
<evidence type="ECO:0000256" key="5">
    <source>
        <dbReference type="ARBA" id="ARBA00022982"/>
    </source>
</evidence>
<keyword evidence="5" id="KW-0249">Electron transport</keyword>
<dbReference type="PANTHER" id="PTHR23130">
    <property type="entry name" value="CYTOCHROME B561 AND DOMON DOMAIN-CONTAINING PROTEIN"/>
    <property type="match status" value="1"/>
</dbReference>
<keyword evidence="4 10" id="KW-0732">Signal</keyword>
<dbReference type="Gene3D" id="1.20.120.1770">
    <property type="match status" value="1"/>
</dbReference>
<dbReference type="RefSeq" id="XP_048138468.1">
    <property type="nucleotide sequence ID" value="XM_048282511.1"/>
</dbReference>
<dbReference type="InterPro" id="IPR006593">
    <property type="entry name" value="Cyt_b561/ferric_Rdtase_TM"/>
</dbReference>
<feature type="transmembrane region" description="Helical" evidence="9">
    <location>
        <begin position="213"/>
        <end position="231"/>
    </location>
</feature>
<name>A0A8B8R3U3_9MYRT</name>
<evidence type="ECO:0000256" key="6">
    <source>
        <dbReference type="ARBA" id="ARBA00022989"/>
    </source>
</evidence>
<dbReference type="SMART" id="SM00665">
    <property type="entry name" value="B561"/>
    <property type="match status" value="1"/>
</dbReference>
<evidence type="ECO:0000259" key="11">
    <source>
        <dbReference type="PROSITE" id="PS50836"/>
    </source>
</evidence>
<evidence type="ECO:0000256" key="10">
    <source>
        <dbReference type="SAM" id="SignalP"/>
    </source>
</evidence>
<evidence type="ECO:0000313" key="14">
    <source>
        <dbReference type="RefSeq" id="XP_030553283.1"/>
    </source>
</evidence>
<evidence type="ECO:0000256" key="8">
    <source>
        <dbReference type="PIRSR" id="PIRSR037471-1"/>
    </source>
</evidence>
<evidence type="ECO:0000256" key="3">
    <source>
        <dbReference type="ARBA" id="ARBA00022692"/>
    </source>
</evidence>
<dbReference type="GO" id="GO:0016020">
    <property type="term" value="C:membrane"/>
    <property type="evidence" value="ECO:0007669"/>
    <property type="project" value="UniProtKB-SubCell"/>
</dbReference>
<dbReference type="GeneID" id="115757258"/>
<reference evidence="14" key="1">
    <citation type="submission" date="2025-04" db="UniProtKB">
        <authorList>
            <consortium name="RefSeq"/>
        </authorList>
    </citation>
    <scope>IDENTIFICATION</scope>
</reference>
<sequence>MKASPSLILVLVSLCGLAAAVSSQSAASDSCSSNLNVDGIPFDTTSLTCLSAWDSENFILRYKQASASTWSFVLSAPTTSSYIAMGFSSNGRMVGSSAVVGWVSSSDGAMMKQYALEGTTAAQVMPNQGTLNLLANSSMIASQSSRLYMAFQLDAAQPESRLIYSVGPSGFTPVKSGYRLIQHQDMTSTAVNFASGQTTTQSRPYTRLRKSHGVLNMLGWSILMIIGIIVARHGKQYDPMWFYVHAAIQSSAFILGLLGIICGFVLENKISASNVSTHKGLGIFILVLGCLQVMAFLARPEKGSKVREYWNLYHHNMGRILIIFAIANVFYGIHLGEKGKQWNVGYGITIALLLVVLIVLEIQKFRK</sequence>
<evidence type="ECO:0000313" key="13">
    <source>
        <dbReference type="Proteomes" id="UP000827889"/>
    </source>
</evidence>
<feature type="transmembrane region" description="Helical" evidence="9">
    <location>
        <begin position="243"/>
        <end position="266"/>
    </location>
</feature>
<evidence type="ECO:0000256" key="9">
    <source>
        <dbReference type="SAM" id="Phobius"/>
    </source>
</evidence>
<feature type="binding site" description="axial binding residue" evidence="8">
    <location>
        <position position="245"/>
    </location>
    <ligand>
        <name>heme b</name>
        <dbReference type="ChEBI" id="CHEBI:60344"/>
        <label>1</label>
    </ligand>
    <ligandPart>
        <name>Fe</name>
        <dbReference type="ChEBI" id="CHEBI:18248"/>
    </ligandPart>
</feature>
<keyword evidence="2" id="KW-0813">Transport</keyword>
<feature type="domain" description="Cytochrome b561" evidence="12">
    <location>
        <begin position="174"/>
        <end position="367"/>
    </location>
</feature>
<dbReference type="GO" id="GO:0046872">
    <property type="term" value="F:metal ion binding"/>
    <property type="evidence" value="ECO:0007669"/>
    <property type="project" value="UniProtKB-KW"/>
</dbReference>
<keyword evidence="8" id="KW-0479">Metal-binding</keyword>
<dbReference type="PROSITE" id="PS50836">
    <property type="entry name" value="DOMON"/>
    <property type="match status" value="1"/>
</dbReference>
<evidence type="ECO:0000256" key="1">
    <source>
        <dbReference type="ARBA" id="ARBA00004370"/>
    </source>
</evidence>
<keyword evidence="7 9" id="KW-0472">Membrane</keyword>
<evidence type="ECO:0000313" key="15">
    <source>
        <dbReference type="RefSeq" id="XP_048138468.1"/>
    </source>
</evidence>
<dbReference type="PIRSF" id="PIRSF037471">
    <property type="entry name" value="UCP037471"/>
    <property type="match status" value="1"/>
</dbReference>
<keyword evidence="13" id="KW-1185">Reference proteome</keyword>
<dbReference type="InterPro" id="IPR045266">
    <property type="entry name" value="DOH_DOMON"/>
</dbReference>
<dbReference type="InterPro" id="IPR005018">
    <property type="entry name" value="DOMON_domain"/>
</dbReference>
<protein>
    <submittedName>
        <fullName evidence="14 15">Cytochrome b561 and DOMON domain-containing protein At3g07570</fullName>
    </submittedName>
</protein>
<dbReference type="Pfam" id="PF03188">
    <property type="entry name" value="Cytochrom_B561"/>
    <property type="match status" value="1"/>
</dbReference>
<comment type="subcellular location">
    <subcellularLocation>
        <location evidence="1">Membrane</location>
    </subcellularLocation>
</comment>
<keyword evidence="8" id="KW-0408">Iron</keyword>
<dbReference type="Proteomes" id="UP000827889">
    <property type="component" value="Chromosome 1"/>
</dbReference>
<proteinExistence type="predicted"/>
<reference evidence="13 15" key="2">
    <citation type="submission" date="2025-05" db="UniProtKB">
        <authorList>
            <consortium name="RefSeq"/>
        </authorList>
    </citation>
    <scope>NUCLEOTIDE SEQUENCE [LARGE SCALE GENOMIC DNA]</scope>
    <source>
        <tissue evidence="15">Leaf</tissue>
    </source>
</reference>
<feature type="domain" description="DOMON" evidence="11">
    <location>
        <begin position="56"/>
        <end position="167"/>
    </location>
</feature>
<keyword evidence="3 9" id="KW-0812">Transmembrane</keyword>
<dbReference type="AlphaFoldDB" id="A0A8B8R3U3"/>
<dbReference type="SMART" id="SM00664">
    <property type="entry name" value="DoH"/>
    <property type="match status" value="1"/>
</dbReference>
<feature type="binding site" description="axial binding residue" evidence="8">
    <location>
        <position position="212"/>
    </location>
    <ligand>
        <name>heme b</name>
        <dbReference type="ChEBI" id="CHEBI:60344"/>
        <label>1</label>
    </ligand>
    <ligandPart>
        <name>Fe</name>
        <dbReference type="ChEBI" id="CHEBI:18248"/>
    </ligandPart>
</feature>
<dbReference type="InterPro" id="IPR017214">
    <property type="entry name" value="UCP037471"/>
</dbReference>
<gene>
    <name evidence="14 15" type="primary">LOC115757258</name>
</gene>
<feature type="chain" id="PRO_5034990952" evidence="10">
    <location>
        <begin position="21"/>
        <end position="367"/>
    </location>
</feature>
<feature type="signal peptide" evidence="10">
    <location>
        <begin position="1"/>
        <end position="20"/>
    </location>
</feature>